<feature type="region of interest" description="Disordered" evidence="1">
    <location>
        <begin position="218"/>
        <end position="256"/>
    </location>
</feature>
<dbReference type="InterPro" id="IPR010562">
    <property type="entry name" value="Haemolymph_juvenile_hormone-bd"/>
</dbReference>
<name>A0ABQ9H8A3_9NEOP</name>
<gene>
    <name evidence="2" type="ORF">PR048_016920</name>
</gene>
<evidence type="ECO:0000313" key="2">
    <source>
        <dbReference type="EMBL" id="KAJ8880450.1"/>
    </source>
</evidence>
<dbReference type="PANTHER" id="PTHR11008">
    <property type="entry name" value="PROTEIN TAKEOUT-LIKE PROTEIN"/>
    <property type="match status" value="1"/>
</dbReference>
<comment type="caution">
    <text evidence="2">The sequence shown here is derived from an EMBL/GenBank/DDBJ whole genome shotgun (WGS) entry which is preliminary data.</text>
</comment>
<sequence length="433" mass="48630">MSETFAEGTRGAALHHCKLDDSECWRNYLDSSLERKLKKGQIGVPCKLDDSDCLKNFYQNEIIGKFTEGFPEIGVKSIDPLHYDQLSMVYEVGIGTKFTLTHTDPILYGLAKTKIENVRTVVSGSKFTMDAQVTIPKIFYEGSYTCEGEWFMWPFSWKGNFNISLGEVSDTWKMSADVVDRGDESYLHLTDISFSPKVTSYHAYATGLFGNEEVGKQIEQRRCADDDDEEEEEEGVFPRPDVRGISSHQGEPGSILGQVTSGFSQLGIVPDDAAGQRVFSRISRLTRPCIPALLHFRLISPSSALKRSMLSADRICQLTPVWGWSNANPDHRADTVRGAPVLPTWTHSFADRLYEATGTGFVSEWLLHAAKRFGIGWAGSWRIGKFALEMTNKYWQNFFDVMWRLVKPHVVSVAADEIKAIFAKMPITGMTSE</sequence>
<evidence type="ECO:0000256" key="1">
    <source>
        <dbReference type="SAM" id="MobiDB-lite"/>
    </source>
</evidence>
<organism evidence="2 3">
    <name type="scientific">Dryococelus australis</name>
    <dbReference type="NCBI Taxonomy" id="614101"/>
    <lineage>
        <taxon>Eukaryota</taxon>
        <taxon>Metazoa</taxon>
        <taxon>Ecdysozoa</taxon>
        <taxon>Arthropoda</taxon>
        <taxon>Hexapoda</taxon>
        <taxon>Insecta</taxon>
        <taxon>Pterygota</taxon>
        <taxon>Neoptera</taxon>
        <taxon>Polyneoptera</taxon>
        <taxon>Phasmatodea</taxon>
        <taxon>Verophasmatodea</taxon>
        <taxon>Anareolatae</taxon>
        <taxon>Phasmatidae</taxon>
        <taxon>Eurycanthinae</taxon>
        <taxon>Dryococelus</taxon>
    </lineage>
</organism>
<feature type="compositionally biased region" description="Acidic residues" evidence="1">
    <location>
        <begin position="225"/>
        <end position="235"/>
    </location>
</feature>
<dbReference type="EMBL" id="JARBHB010000006">
    <property type="protein sequence ID" value="KAJ8880450.1"/>
    <property type="molecule type" value="Genomic_DNA"/>
</dbReference>
<reference evidence="2 3" key="1">
    <citation type="submission" date="2023-02" db="EMBL/GenBank/DDBJ databases">
        <title>LHISI_Scaffold_Assembly.</title>
        <authorList>
            <person name="Stuart O.P."/>
            <person name="Cleave R."/>
            <person name="Magrath M.J.L."/>
            <person name="Mikheyev A.S."/>
        </authorList>
    </citation>
    <scope>NUCLEOTIDE SEQUENCE [LARGE SCALE GENOMIC DNA]</scope>
    <source>
        <strain evidence="2">Daus_M_001</strain>
        <tissue evidence="2">Leg muscle</tissue>
    </source>
</reference>
<dbReference type="Pfam" id="PF06585">
    <property type="entry name" value="JHBP"/>
    <property type="match status" value="1"/>
</dbReference>
<accession>A0ABQ9H8A3</accession>
<keyword evidence="3" id="KW-1185">Reference proteome</keyword>
<protein>
    <submittedName>
        <fullName evidence="2">Uncharacterized protein</fullName>
    </submittedName>
</protein>
<evidence type="ECO:0000313" key="3">
    <source>
        <dbReference type="Proteomes" id="UP001159363"/>
    </source>
</evidence>
<dbReference type="Gene3D" id="3.15.10.30">
    <property type="entry name" value="Haemolymph juvenile hormone binding protein"/>
    <property type="match status" value="1"/>
</dbReference>
<dbReference type="SMART" id="SM00700">
    <property type="entry name" value="JHBP"/>
    <property type="match status" value="1"/>
</dbReference>
<dbReference type="PANTHER" id="PTHR11008:SF18">
    <property type="entry name" value="BCDNA.GH05536-RELATED"/>
    <property type="match status" value="1"/>
</dbReference>
<dbReference type="Proteomes" id="UP001159363">
    <property type="component" value="Chromosome 5"/>
</dbReference>
<dbReference type="InterPro" id="IPR038606">
    <property type="entry name" value="To_sf"/>
</dbReference>
<proteinExistence type="predicted"/>